<evidence type="ECO:0000313" key="17">
    <source>
        <dbReference type="RefSeq" id="XP_054826450.1"/>
    </source>
</evidence>
<evidence type="ECO:0000256" key="8">
    <source>
        <dbReference type="ARBA" id="ARBA00022692"/>
    </source>
</evidence>
<evidence type="ECO:0000256" key="12">
    <source>
        <dbReference type="ARBA" id="ARBA00023157"/>
    </source>
</evidence>
<dbReference type="Gene3D" id="2.60.40.3210">
    <property type="entry name" value="Zona pellucida, ZP-N domain"/>
    <property type="match status" value="1"/>
</dbReference>
<dbReference type="FunFam" id="2.60.40.3210:FF:000001">
    <property type="entry name" value="Zona pellucida sperm-binding protein 3"/>
    <property type="match status" value="1"/>
</dbReference>
<keyword evidence="7 14" id="KW-0165">Cleavage on pair of basic residues</keyword>
<keyword evidence="9 14" id="KW-0732">Signal</keyword>
<organism evidence="16 17">
    <name type="scientific">Eublepharis macularius</name>
    <name type="common">Leopard gecko</name>
    <name type="synonym">Cyrtodactylus macularius</name>
    <dbReference type="NCBI Taxonomy" id="481883"/>
    <lineage>
        <taxon>Eukaryota</taxon>
        <taxon>Metazoa</taxon>
        <taxon>Chordata</taxon>
        <taxon>Craniata</taxon>
        <taxon>Vertebrata</taxon>
        <taxon>Euteleostomi</taxon>
        <taxon>Lepidosauria</taxon>
        <taxon>Squamata</taxon>
        <taxon>Bifurcata</taxon>
        <taxon>Gekkota</taxon>
        <taxon>Eublepharidae</taxon>
        <taxon>Eublepharinae</taxon>
        <taxon>Eublepharis</taxon>
    </lineage>
</organism>
<keyword evidence="10 14" id="KW-1133">Transmembrane helix</keyword>
<dbReference type="PANTHER" id="PTHR11576">
    <property type="entry name" value="ZONA PELLUCIDA SPERM-BINDING PROTEIN 3"/>
    <property type="match status" value="1"/>
</dbReference>
<name>A0AA97IVN9_EUBMA</name>
<dbReference type="GO" id="GO:2000344">
    <property type="term" value="P:positive regulation of acrosome reaction"/>
    <property type="evidence" value="ECO:0007669"/>
    <property type="project" value="UniProtKB-UniRule"/>
</dbReference>
<dbReference type="GO" id="GO:0032190">
    <property type="term" value="F:acrosin binding"/>
    <property type="evidence" value="ECO:0007669"/>
    <property type="project" value="TreeGrafter"/>
</dbReference>
<dbReference type="Pfam" id="PF00100">
    <property type="entry name" value="Zona_pellucida"/>
    <property type="match status" value="1"/>
</dbReference>
<evidence type="ECO:0000256" key="10">
    <source>
        <dbReference type="ARBA" id="ARBA00022989"/>
    </source>
</evidence>
<dbReference type="InterPro" id="IPR055355">
    <property type="entry name" value="ZP-C"/>
</dbReference>
<keyword evidence="16" id="KW-1185">Reference proteome</keyword>
<evidence type="ECO:0000256" key="11">
    <source>
        <dbReference type="ARBA" id="ARBA00023136"/>
    </source>
</evidence>
<dbReference type="KEGG" id="emc:129323781"/>
<keyword evidence="12 14" id="KW-1015">Disulfide bond</keyword>
<dbReference type="GeneID" id="129323781"/>
<dbReference type="FunFam" id="2.60.40.4100:FF:000002">
    <property type="entry name" value="Zona pellucida sperm-binding protein 3"/>
    <property type="match status" value="1"/>
</dbReference>
<comment type="domain">
    <text evidence="14">The ZP domain is involved in the polymerization of the ZP proteins to form the zona pellucida.</text>
</comment>
<dbReference type="Proteomes" id="UP001190640">
    <property type="component" value="Chromosome 2"/>
</dbReference>
<protein>
    <recommendedName>
        <fullName evidence="3 14">Zona pellucida sperm-binding protein 3</fullName>
    </recommendedName>
</protein>
<dbReference type="GO" id="GO:0035803">
    <property type="term" value="P:egg coat formation"/>
    <property type="evidence" value="ECO:0007669"/>
    <property type="project" value="UniProtKB-UniRule"/>
</dbReference>
<dbReference type="GO" id="GO:0035804">
    <property type="term" value="F:structural constituent of egg coat"/>
    <property type="evidence" value="ECO:0007669"/>
    <property type="project" value="UniProtKB-UniRule"/>
</dbReference>
<evidence type="ECO:0000256" key="2">
    <source>
        <dbReference type="ARBA" id="ARBA00006735"/>
    </source>
</evidence>
<evidence type="ECO:0000259" key="15">
    <source>
        <dbReference type="PROSITE" id="PS51034"/>
    </source>
</evidence>
<dbReference type="SMART" id="SM00241">
    <property type="entry name" value="ZP"/>
    <property type="match status" value="1"/>
</dbReference>
<proteinExistence type="inferred from homology"/>
<feature type="signal peptide" evidence="14">
    <location>
        <begin position="1"/>
        <end position="19"/>
    </location>
</feature>
<comment type="PTM">
    <text evidence="14">Proteolytically cleaved before the transmembrane segment to yield the secreted ectodomain incorporated in the zona pellucida.</text>
</comment>
<dbReference type="PROSITE" id="PS51257">
    <property type="entry name" value="PROKAR_LIPOPROTEIN"/>
    <property type="match status" value="1"/>
</dbReference>
<comment type="function">
    <text evidence="14">Component of the zona pellucida, an extracellular matrix surrounding oocytes which mediates sperm binding, induction of the acrosome reaction and prevents post-fertilization polyspermy. The zona pellucida is composed of 3 to 4 glycoproteins, ZP1, ZP2, ZP3, and ZP4. ZP3 is essential for sperm binding and zona matrix formation.</text>
</comment>
<dbReference type="AlphaFoldDB" id="A0AA97IVN9"/>
<dbReference type="GO" id="GO:0005886">
    <property type="term" value="C:plasma membrane"/>
    <property type="evidence" value="ECO:0007669"/>
    <property type="project" value="UniProtKB-SubCell"/>
</dbReference>
<sequence>MEWFLRLWILFLLFAGTCAQNISVSVSCGSSHLVISVPVDLFGNGVPVHANELTLGSGCSVTAVRQNTLLLEYPLSACEATRKLLQNSIHYGNVLHYIPSATNGVIRTSRFSHSIDCFYPRSGNVSSLGIQPTWFPFSSTLMDRQRLDFVLEVYDSTWSRPISTPLYYLGDLINIQASVRKGSHVPLRVYVDECVARPSAESSVKYEVITNHGCLVDGQHSHSHFLAAPAAETLRFQLDTFTFIGASDQIYLICHLKAVPTDSTDHHNKACSYDRTTATWSSHEGGDCSCCDSSTGCGSKRRKRGKQQRQGLFGDADLKIGPITLEAQEVNSSMMYTSSNFELMNVAELLSTDRTPHATVLPHHNQFVNTIMRGEVKEDASSGLYFPFSTTTLVIAVACSFIIFVSILGCYFSTRRAQRGYHMEVVSEALGEIGAVTMAPASVGTSRKAGVIVAAASRQGQPASV</sequence>
<dbReference type="InterPro" id="IPR001507">
    <property type="entry name" value="ZP_dom"/>
</dbReference>
<evidence type="ECO:0000256" key="1">
    <source>
        <dbReference type="ARBA" id="ARBA00004498"/>
    </source>
</evidence>
<evidence type="ECO:0000256" key="5">
    <source>
        <dbReference type="ARBA" id="ARBA00022525"/>
    </source>
</evidence>
<evidence type="ECO:0000256" key="3">
    <source>
        <dbReference type="ARBA" id="ARBA00017980"/>
    </source>
</evidence>
<keyword evidence="4 14" id="KW-1003">Cell membrane</keyword>
<accession>A0AA97IVN9</accession>
<keyword evidence="8 14" id="KW-0812">Transmembrane</keyword>
<evidence type="ECO:0000256" key="6">
    <source>
        <dbReference type="ARBA" id="ARBA00022530"/>
    </source>
</evidence>
<evidence type="ECO:0000256" key="4">
    <source>
        <dbReference type="ARBA" id="ARBA00022475"/>
    </source>
</evidence>
<keyword evidence="11 14" id="KW-0472">Membrane</keyword>
<gene>
    <name evidence="17" type="primary">LOC129323781</name>
</gene>
<dbReference type="RefSeq" id="XP_054826450.1">
    <property type="nucleotide sequence ID" value="XM_054970475.1"/>
</dbReference>
<evidence type="ECO:0000256" key="7">
    <source>
        <dbReference type="ARBA" id="ARBA00022685"/>
    </source>
</evidence>
<keyword evidence="13" id="KW-0325">Glycoprotein</keyword>
<evidence type="ECO:0000256" key="14">
    <source>
        <dbReference type="RuleBase" id="RU367066"/>
    </source>
</evidence>
<keyword evidence="6 14" id="KW-0272">Extracellular matrix</keyword>
<evidence type="ECO:0000256" key="13">
    <source>
        <dbReference type="ARBA" id="ARBA00023180"/>
    </source>
</evidence>
<dbReference type="PANTHER" id="PTHR11576:SF2">
    <property type="entry name" value="ZONA PELLUCIDA SPERM-BINDING PROTEIN 3"/>
    <property type="match status" value="1"/>
</dbReference>
<dbReference type="GO" id="GO:0035805">
    <property type="term" value="C:egg coat"/>
    <property type="evidence" value="ECO:0007669"/>
    <property type="project" value="UniProtKB-SubCell"/>
</dbReference>
<feature type="transmembrane region" description="Helical" evidence="14">
    <location>
        <begin position="393"/>
        <end position="413"/>
    </location>
</feature>
<feature type="domain" description="ZP" evidence="15">
    <location>
        <begin position="27"/>
        <end position="278"/>
    </location>
</feature>
<comment type="similarity">
    <text evidence="2 14">Belongs to the ZP domain family. ZPC subfamily.</text>
</comment>
<dbReference type="Gene3D" id="2.60.40.4100">
    <property type="entry name" value="Zona pellucida, ZP-C domain"/>
    <property type="match status" value="1"/>
</dbReference>
<evidence type="ECO:0000313" key="16">
    <source>
        <dbReference type="Proteomes" id="UP001190640"/>
    </source>
</evidence>
<comment type="subcellular location">
    <subcellularLocation>
        <location evidence="1">Secreted</location>
        <location evidence="1">Extracellular space</location>
        <location evidence="1">Extracellular matrix</location>
    </subcellularLocation>
    <subcellularLocation>
        <location evidence="14">Zona pellucida</location>
    </subcellularLocation>
    <subcellularLocation>
        <location evidence="14">Cell membrane</location>
        <topology evidence="14">Single-pass type I membrane protein</topology>
    </subcellularLocation>
</comment>
<dbReference type="GO" id="GO:0007339">
    <property type="term" value="P:binding of sperm to zona pellucida"/>
    <property type="evidence" value="ECO:0007669"/>
    <property type="project" value="UniProtKB-UniRule"/>
</dbReference>
<dbReference type="PROSITE" id="PS51034">
    <property type="entry name" value="ZP_2"/>
    <property type="match status" value="1"/>
</dbReference>
<feature type="chain" id="PRO_5041514309" description="Zona pellucida sperm-binding protein 3" evidence="14">
    <location>
        <begin position="20"/>
        <end position="465"/>
    </location>
</feature>
<dbReference type="InterPro" id="IPR042235">
    <property type="entry name" value="ZP-C_dom"/>
</dbReference>
<reference evidence="17" key="1">
    <citation type="submission" date="2025-08" db="UniProtKB">
        <authorList>
            <consortium name="RefSeq"/>
        </authorList>
    </citation>
    <scope>IDENTIFICATION</scope>
    <source>
        <tissue evidence="17">Blood</tissue>
    </source>
</reference>
<keyword evidence="5 14" id="KW-0964">Secreted</keyword>
<evidence type="ECO:0000256" key="9">
    <source>
        <dbReference type="ARBA" id="ARBA00022729"/>
    </source>
</evidence>